<evidence type="ECO:0000259" key="13">
    <source>
        <dbReference type="PROSITE" id="PS50157"/>
    </source>
</evidence>
<dbReference type="Proteomes" id="UP001230051">
    <property type="component" value="Unassembled WGS sequence"/>
</dbReference>
<feature type="region of interest" description="Disordered" evidence="12">
    <location>
        <begin position="316"/>
        <end position="347"/>
    </location>
</feature>
<dbReference type="GO" id="GO:0000122">
    <property type="term" value="P:negative regulation of transcription by RNA polymerase II"/>
    <property type="evidence" value="ECO:0007669"/>
    <property type="project" value="UniProtKB-ARBA"/>
</dbReference>
<feature type="region of interest" description="Disordered" evidence="12">
    <location>
        <begin position="567"/>
        <end position="595"/>
    </location>
</feature>
<dbReference type="GO" id="GO:0000978">
    <property type="term" value="F:RNA polymerase II cis-regulatory region sequence-specific DNA binding"/>
    <property type="evidence" value="ECO:0007669"/>
    <property type="project" value="TreeGrafter"/>
</dbReference>
<evidence type="ECO:0000256" key="1">
    <source>
        <dbReference type="ARBA" id="ARBA00004123"/>
    </source>
</evidence>
<dbReference type="PANTHER" id="PTHR24391">
    <property type="entry name" value="HISTONE H4 TRANSCRIPTION FACTOR-RELATED"/>
    <property type="match status" value="1"/>
</dbReference>
<accession>A0AAD8CHU8</accession>
<evidence type="ECO:0000256" key="7">
    <source>
        <dbReference type="ARBA" id="ARBA00023125"/>
    </source>
</evidence>
<feature type="domain" description="C2H2-type" evidence="13">
    <location>
        <begin position="250"/>
        <end position="277"/>
    </location>
</feature>
<dbReference type="FunFam" id="3.30.160.60:FF:000744">
    <property type="entry name" value="zinc finger E-box-binding homeobox 1"/>
    <property type="match status" value="1"/>
</dbReference>
<proteinExistence type="predicted"/>
<evidence type="ECO:0000256" key="6">
    <source>
        <dbReference type="ARBA" id="ARBA00023015"/>
    </source>
</evidence>
<dbReference type="GO" id="GO:0008270">
    <property type="term" value="F:zinc ion binding"/>
    <property type="evidence" value="ECO:0007669"/>
    <property type="project" value="UniProtKB-KW"/>
</dbReference>
<feature type="compositionally biased region" description="Basic and acidic residues" evidence="12">
    <location>
        <begin position="955"/>
        <end position="968"/>
    </location>
</feature>
<evidence type="ECO:0000256" key="4">
    <source>
        <dbReference type="ARBA" id="ARBA00022771"/>
    </source>
</evidence>
<dbReference type="InterPro" id="IPR008598">
    <property type="entry name" value="Di19_Zn-bd"/>
</dbReference>
<keyword evidence="8 14" id="KW-0371">Homeobox</keyword>
<dbReference type="FunFam" id="3.30.160.60:FF:000145">
    <property type="entry name" value="Zinc finger protein 574"/>
    <property type="match status" value="1"/>
</dbReference>
<dbReference type="AlphaFoldDB" id="A0AAD8CHU8"/>
<evidence type="ECO:0000256" key="8">
    <source>
        <dbReference type="ARBA" id="ARBA00023155"/>
    </source>
</evidence>
<feature type="region of interest" description="Disordered" evidence="12">
    <location>
        <begin position="439"/>
        <end position="458"/>
    </location>
</feature>
<evidence type="ECO:0000256" key="2">
    <source>
        <dbReference type="ARBA" id="ARBA00022723"/>
    </source>
</evidence>
<keyword evidence="6" id="KW-0805">Transcription regulation</keyword>
<keyword evidence="4 11" id="KW-0863">Zinc-finger</keyword>
<keyword evidence="7 14" id="KW-0238">DNA-binding</keyword>
<dbReference type="Pfam" id="PF00096">
    <property type="entry name" value="zf-C2H2"/>
    <property type="match status" value="3"/>
</dbReference>
<feature type="domain" description="C2H2-type" evidence="13">
    <location>
        <begin position="830"/>
        <end position="857"/>
    </location>
</feature>
<feature type="region of interest" description="Disordered" evidence="12">
    <location>
        <begin position="616"/>
        <end position="685"/>
    </location>
</feature>
<feature type="compositionally biased region" description="Low complexity" evidence="12">
    <location>
        <begin position="316"/>
        <end position="334"/>
    </location>
</feature>
<dbReference type="Pfam" id="PF05605">
    <property type="entry name" value="zf-Di19"/>
    <property type="match status" value="1"/>
</dbReference>
<feature type="domain" description="C2H2-type" evidence="13">
    <location>
        <begin position="209"/>
        <end position="236"/>
    </location>
</feature>
<evidence type="ECO:0000313" key="15">
    <source>
        <dbReference type="Proteomes" id="UP001230051"/>
    </source>
</evidence>
<feature type="region of interest" description="Disordered" evidence="12">
    <location>
        <begin position="532"/>
        <end position="553"/>
    </location>
</feature>
<dbReference type="SMART" id="SM00355">
    <property type="entry name" value="ZnF_C2H2"/>
    <property type="match status" value="8"/>
</dbReference>
<feature type="region of interest" description="Disordered" evidence="12">
    <location>
        <begin position="896"/>
        <end position="979"/>
    </location>
</feature>
<reference evidence="14" key="1">
    <citation type="submission" date="2022-02" db="EMBL/GenBank/DDBJ databases">
        <title>Atlantic sturgeon de novo genome assembly.</title>
        <authorList>
            <person name="Stock M."/>
            <person name="Klopp C."/>
            <person name="Guiguen Y."/>
            <person name="Cabau C."/>
            <person name="Parinello H."/>
            <person name="Santidrian Yebra-Pimentel E."/>
            <person name="Kuhl H."/>
            <person name="Dirks R.P."/>
            <person name="Guessner J."/>
            <person name="Wuertz S."/>
            <person name="Du K."/>
            <person name="Schartl M."/>
        </authorList>
    </citation>
    <scope>NUCLEOTIDE SEQUENCE</scope>
    <source>
        <strain evidence="14">STURGEONOMICS-FGT-2020</strain>
        <tissue evidence="14">Whole blood</tissue>
    </source>
</reference>
<keyword evidence="9" id="KW-0804">Transcription</keyword>
<protein>
    <submittedName>
        <fullName evidence="14">Zinc finger E-box-binding homeobox 2-like</fullName>
    </submittedName>
</protein>
<feature type="domain" description="C2H2-type" evidence="13">
    <location>
        <begin position="858"/>
        <end position="886"/>
    </location>
</feature>
<dbReference type="PROSITE" id="PS00028">
    <property type="entry name" value="ZINC_FINGER_C2H2_1"/>
    <property type="match status" value="4"/>
</dbReference>
<organism evidence="14 15">
    <name type="scientific">Acipenser oxyrinchus oxyrinchus</name>
    <dbReference type="NCBI Taxonomy" id="40147"/>
    <lineage>
        <taxon>Eukaryota</taxon>
        <taxon>Metazoa</taxon>
        <taxon>Chordata</taxon>
        <taxon>Craniata</taxon>
        <taxon>Vertebrata</taxon>
        <taxon>Euteleostomi</taxon>
        <taxon>Actinopterygii</taxon>
        <taxon>Chondrostei</taxon>
        <taxon>Acipenseriformes</taxon>
        <taxon>Acipenseridae</taxon>
        <taxon>Acipenser</taxon>
    </lineage>
</organism>
<feature type="compositionally biased region" description="Basic and acidic residues" evidence="12">
    <location>
        <begin position="439"/>
        <end position="455"/>
    </location>
</feature>
<name>A0AAD8CHU8_ACIOX</name>
<feature type="compositionally biased region" description="Basic and acidic residues" evidence="12">
    <location>
        <begin position="926"/>
        <end position="942"/>
    </location>
</feature>
<dbReference type="PROSITE" id="PS50157">
    <property type="entry name" value="ZINC_FINGER_C2H2_2"/>
    <property type="match status" value="6"/>
</dbReference>
<evidence type="ECO:0000256" key="5">
    <source>
        <dbReference type="ARBA" id="ARBA00022833"/>
    </source>
</evidence>
<feature type="region of interest" description="Disordered" evidence="12">
    <location>
        <begin position="36"/>
        <end position="99"/>
    </location>
</feature>
<evidence type="ECO:0000313" key="14">
    <source>
        <dbReference type="EMBL" id="KAK1151300.1"/>
    </source>
</evidence>
<evidence type="ECO:0000256" key="9">
    <source>
        <dbReference type="ARBA" id="ARBA00023163"/>
    </source>
</evidence>
<keyword evidence="15" id="KW-1185">Reference proteome</keyword>
<dbReference type="FunFam" id="3.30.160.60:FF:000013">
    <property type="entry name" value="Putative zinc finger E-box-binding homeobox 2"/>
    <property type="match status" value="2"/>
</dbReference>
<feature type="region of interest" description="Disordered" evidence="12">
    <location>
        <begin position="144"/>
        <end position="163"/>
    </location>
</feature>
<keyword evidence="10" id="KW-0539">Nucleus</keyword>
<feature type="compositionally biased region" description="Polar residues" evidence="12">
    <location>
        <begin position="656"/>
        <end position="668"/>
    </location>
</feature>
<dbReference type="InterPro" id="IPR013087">
    <property type="entry name" value="Znf_C2H2_type"/>
</dbReference>
<dbReference type="GO" id="GO:0005634">
    <property type="term" value="C:nucleus"/>
    <property type="evidence" value="ECO:0007669"/>
    <property type="project" value="UniProtKB-SubCell"/>
</dbReference>
<evidence type="ECO:0000256" key="10">
    <source>
        <dbReference type="ARBA" id="ARBA00023242"/>
    </source>
</evidence>
<dbReference type="Gene3D" id="3.30.160.60">
    <property type="entry name" value="Classic Zinc Finger"/>
    <property type="match status" value="6"/>
</dbReference>
<dbReference type="GO" id="GO:0000981">
    <property type="term" value="F:DNA-binding transcription factor activity, RNA polymerase II-specific"/>
    <property type="evidence" value="ECO:0007669"/>
    <property type="project" value="TreeGrafter"/>
</dbReference>
<gene>
    <name evidence="14" type="primary">ZEB2</name>
    <name evidence="14" type="ORF">AOXY_G32870</name>
</gene>
<keyword evidence="2" id="KW-0479">Metal-binding</keyword>
<feature type="domain" description="C2H2-type" evidence="13">
    <location>
        <begin position="802"/>
        <end position="829"/>
    </location>
</feature>
<dbReference type="FunFam" id="3.30.160.60:FF:000082">
    <property type="entry name" value="Putative zinc finger E-box-binding homeobox 2"/>
    <property type="match status" value="1"/>
</dbReference>
<evidence type="ECO:0000256" key="3">
    <source>
        <dbReference type="ARBA" id="ARBA00022737"/>
    </source>
</evidence>
<dbReference type="InterPro" id="IPR051574">
    <property type="entry name" value="ZnF_E-box_Homeobox"/>
</dbReference>
<evidence type="ECO:0000256" key="11">
    <source>
        <dbReference type="PROSITE-ProRule" id="PRU00042"/>
    </source>
</evidence>
<comment type="caution">
    <text evidence="14">The sequence shown here is derived from an EMBL/GenBank/DDBJ whole genome shotgun (WGS) entry which is preliminary data.</text>
</comment>
<comment type="subcellular location">
    <subcellularLocation>
        <location evidence="1">Nucleus</location>
    </subcellularLocation>
</comment>
<evidence type="ECO:0000256" key="12">
    <source>
        <dbReference type="SAM" id="MobiDB-lite"/>
    </source>
</evidence>
<dbReference type="EMBL" id="JAGXEW010000053">
    <property type="protein sequence ID" value="KAK1151300.1"/>
    <property type="molecule type" value="Genomic_DNA"/>
</dbReference>
<dbReference type="SUPFAM" id="SSF57667">
    <property type="entry name" value="beta-beta-alpha zinc fingers"/>
    <property type="match status" value="4"/>
</dbReference>
<dbReference type="PANTHER" id="PTHR24391:SF28">
    <property type="entry name" value="ZINC FINGER E-BOX-BINDING HOMEOBOX 2"/>
    <property type="match status" value="1"/>
</dbReference>
<keyword evidence="3" id="KW-0677">Repeat</keyword>
<feature type="domain" description="C2H2-type" evidence="13">
    <location>
        <begin position="179"/>
        <end position="207"/>
    </location>
</feature>
<sequence>MLKNTAVLSTRRFPITEPFVFFLLSAVTFDKLPALGSEGEDEETQSVMEEKDSQDPGSFNPIDGGEPVSPSEYPRTRSLSSEPSAGEQEQDWPEKDEHMTRQLHGPCEDQALESELEGLYYLKGLERDSLSPASLPGCLQQNGTPIIYPEAPEDEPLPCRTPVRDISEGKEAAPWTPESLCPYCNRGYRRDGSLREHIRFCHKREDSSLVCSLCGYSASYHAQMERHMELHSQAQSQHPGLEQPTENRKFKCSQCGKAFKYKHHLKEHLRIHSGEKPYECSNCKKRFSHSGSYSSHLSSKKCLSGGSTNGGAYGGLTASLSPKSPSLPLSLTPTGGAKRGLKESLSDPSYPFRIQDRSLDYKHVEDSPKDNADLLMSRDMGLEIPTLQKLPHCAPLLSFLNPGREYEHMVSAMLQGSGYGQSADFTSSRGMEKVLQECREQMHKEKPEPNRKPSDPDEPQLSVITCRWCFQPFPNRAVLYQHEKYLCKINREAFEGPRESREKEDSHALNFSIKSNLVQDSQNGFNSTIVVNGSSEDPKRLPHRQFPSRISSPNVPRPNLLCFQAESSLENSTSTSTPMKELWNPDPLQRLAGGSPSYLEKRRSAAIYEEASCLDLSTCPPQKKGRPARERPPSRGPQMEPLDLSLPKPREEASEGSDTNGSTNSMSPITEKDRTVSPGQRTPILQPHSFGVNSLYRNSVYSAFPFINSMLPGGLVNTGHEGLPGVGLNPAVAGMTFLPPMAYMFEADPEALLKRIHQERQAAMGEVLNRGCLDYLSLLEDGIDVDCGPGRKRLRKTEDGLYACDLCDKTFQKSSSLLRHKYEHTGKRPHQCKICKKAFKHKHHLIEHSRLHSGEKPYQCDKCGKRFSHSGSYSQHMNHRYAYCRKDLDPNLEGAELRQEPTPTDESSYTEDGDFRSEDWEGNGHNLEHDEPAGVVDNHEGGGDDEEDIPTDNTDADRRLDHNVKDPTEVQGDTAEITE</sequence>
<dbReference type="InterPro" id="IPR036236">
    <property type="entry name" value="Znf_C2H2_sf"/>
</dbReference>
<keyword evidence="5" id="KW-0862">Zinc</keyword>